<comment type="caution">
    <text evidence="1">The sequence shown here is derived from an EMBL/GenBank/DDBJ whole genome shotgun (WGS) entry which is preliminary data.</text>
</comment>
<gene>
    <name evidence="1" type="ORF">AAFF_G00210190</name>
</gene>
<evidence type="ECO:0000313" key="2">
    <source>
        <dbReference type="Proteomes" id="UP001221898"/>
    </source>
</evidence>
<reference evidence="1" key="1">
    <citation type="journal article" date="2023" name="Science">
        <title>Genome structures resolve the early diversification of teleost fishes.</title>
        <authorList>
            <person name="Parey E."/>
            <person name="Louis A."/>
            <person name="Montfort J."/>
            <person name="Bouchez O."/>
            <person name="Roques C."/>
            <person name="Iampietro C."/>
            <person name="Lluch J."/>
            <person name="Castinel A."/>
            <person name="Donnadieu C."/>
            <person name="Desvignes T."/>
            <person name="Floi Bucao C."/>
            <person name="Jouanno E."/>
            <person name="Wen M."/>
            <person name="Mejri S."/>
            <person name="Dirks R."/>
            <person name="Jansen H."/>
            <person name="Henkel C."/>
            <person name="Chen W.J."/>
            <person name="Zahm M."/>
            <person name="Cabau C."/>
            <person name="Klopp C."/>
            <person name="Thompson A.W."/>
            <person name="Robinson-Rechavi M."/>
            <person name="Braasch I."/>
            <person name="Lecointre G."/>
            <person name="Bobe J."/>
            <person name="Postlethwait J.H."/>
            <person name="Berthelot C."/>
            <person name="Roest Crollius H."/>
            <person name="Guiguen Y."/>
        </authorList>
    </citation>
    <scope>NUCLEOTIDE SEQUENCE</scope>
    <source>
        <strain evidence="1">NC1722</strain>
    </source>
</reference>
<proteinExistence type="predicted"/>
<organism evidence="1 2">
    <name type="scientific">Aldrovandia affinis</name>
    <dbReference type="NCBI Taxonomy" id="143900"/>
    <lineage>
        <taxon>Eukaryota</taxon>
        <taxon>Metazoa</taxon>
        <taxon>Chordata</taxon>
        <taxon>Craniata</taxon>
        <taxon>Vertebrata</taxon>
        <taxon>Euteleostomi</taxon>
        <taxon>Actinopterygii</taxon>
        <taxon>Neopterygii</taxon>
        <taxon>Teleostei</taxon>
        <taxon>Notacanthiformes</taxon>
        <taxon>Halosauridae</taxon>
        <taxon>Aldrovandia</taxon>
    </lineage>
</organism>
<dbReference type="AlphaFoldDB" id="A0AAD7WUY5"/>
<accession>A0AAD7WUY5</accession>
<dbReference type="EMBL" id="JAINUG010000028">
    <property type="protein sequence ID" value="KAJ8409978.1"/>
    <property type="molecule type" value="Genomic_DNA"/>
</dbReference>
<sequence length="106" mass="11510">MRAGVCGIVRFLDGALGGGSGCLASTAVMKRSDVLFSSPLSAWHDCAMSPSTSSAHWERHPPAFQWHRRTDGSMMRAREPDKDPRPWGSLAAFYTSGKSCVFTMST</sequence>
<keyword evidence="2" id="KW-1185">Reference proteome</keyword>
<protein>
    <submittedName>
        <fullName evidence="1">Uncharacterized protein</fullName>
    </submittedName>
</protein>
<dbReference type="Proteomes" id="UP001221898">
    <property type="component" value="Unassembled WGS sequence"/>
</dbReference>
<name>A0AAD7WUY5_9TELE</name>
<evidence type="ECO:0000313" key="1">
    <source>
        <dbReference type="EMBL" id="KAJ8409978.1"/>
    </source>
</evidence>